<name>A0A1I8F658_9PLAT</name>
<evidence type="ECO:0000313" key="2">
    <source>
        <dbReference type="Proteomes" id="UP000095280"/>
    </source>
</evidence>
<evidence type="ECO:0000256" key="1">
    <source>
        <dbReference type="SAM" id="MobiDB-lite"/>
    </source>
</evidence>
<organism evidence="2 3">
    <name type="scientific">Macrostomum lignano</name>
    <dbReference type="NCBI Taxonomy" id="282301"/>
    <lineage>
        <taxon>Eukaryota</taxon>
        <taxon>Metazoa</taxon>
        <taxon>Spiralia</taxon>
        <taxon>Lophotrochozoa</taxon>
        <taxon>Platyhelminthes</taxon>
        <taxon>Rhabditophora</taxon>
        <taxon>Macrostomorpha</taxon>
        <taxon>Macrostomida</taxon>
        <taxon>Macrostomidae</taxon>
        <taxon>Macrostomum</taxon>
    </lineage>
</organism>
<feature type="region of interest" description="Disordered" evidence="1">
    <location>
        <begin position="158"/>
        <end position="179"/>
    </location>
</feature>
<feature type="compositionally biased region" description="Polar residues" evidence="1">
    <location>
        <begin position="202"/>
        <end position="227"/>
    </location>
</feature>
<feature type="compositionally biased region" description="Basic residues" evidence="1">
    <location>
        <begin position="236"/>
        <end position="250"/>
    </location>
</feature>
<feature type="region of interest" description="Disordered" evidence="1">
    <location>
        <begin position="347"/>
        <end position="366"/>
    </location>
</feature>
<dbReference type="WBParaSite" id="maker-unitig_21978-snap-gene-0.2-mRNA-1">
    <property type="protein sequence ID" value="maker-unitig_21978-snap-gene-0.2-mRNA-1"/>
    <property type="gene ID" value="maker-unitig_21978-snap-gene-0.2"/>
</dbReference>
<dbReference type="Proteomes" id="UP000095280">
    <property type="component" value="Unplaced"/>
</dbReference>
<accession>A0A1I8F658</accession>
<protein>
    <submittedName>
        <fullName evidence="3">ULP_PROTEASE domain-containing protein</fullName>
    </submittedName>
</protein>
<proteinExistence type="predicted"/>
<dbReference type="AlphaFoldDB" id="A0A1I8F658"/>
<evidence type="ECO:0000313" key="3">
    <source>
        <dbReference type="WBParaSite" id="maker-unitig_21978-snap-gene-0.2-mRNA-1"/>
    </source>
</evidence>
<feature type="region of interest" description="Disordered" evidence="1">
    <location>
        <begin position="202"/>
        <end position="250"/>
    </location>
</feature>
<feature type="region of interest" description="Disordered" evidence="1">
    <location>
        <begin position="846"/>
        <end position="887"/>
    </location>
</feature>
<keyword evidence="2" id="KW-1185">Reference proteome</keyword>
<feature type="region of interest" description="Disordered" evidence="1">
    <location>
        <begin position="1"/>
        <end position="24"/>
    </location>
</feature>
<feature type="region of interest" description="Disordered" evidence="1">
    <location>
        <begin position="53"/>
        <end position="84"/>
    </location>
</feature>
<reference evidence="3" key="1">
    <citation type="submission" date="2016-11" db="UniProtKB">
        <authorList>
            <consortium name="WormBaseParasite"/>
        </authorList>
    </citation>
    <scope>IDENTIFICATION</scope>
</reference>
<sequence length="887" mass="96421">FKPPPATPCSRHHSAGHDNLLALREGRVKKEASTSGRRPRLLTGTADLCAAMPHAGLPHWPRRRQTDAKRKSRRDLPPGAGAATSIRLRSRLEKDRQDPLIELKPTDPVAMSEKDVKGVGGLLSGARHAGVIPSHSGRPIAAETAAARWESSQQQGCAVEWPQPPTSAPARRGRVEDETATELRLKRRCRKEEAAMTVSIRQTVQPAASRRAAQQTKAGAKSFTEQPQPVGDAIARRRYRTPPRLRQSRRFRRRRIADEDLIVRLRRSIEPTSFENGHAHSASRVHDVHVVAPSGATGKQHPDRGKTPLSAGQGSVLQLFEALGRCAESEQTDPAGCPYLFQLGGPRSGRVRRRRTAEDEDEAAQRLEPTSGAIYFPAGYPWPGRSHPATGTHGCSVLRFSPGRSVACRKPAAIRQCDYRFGLLVLLTLPQGAGRGPALSLASRSSNLLGHAGIVYDLDRLSQKSHVVSRLAETALPGCYGLLRSHYLEFGAFSSPLLPKCLAAGAAHRKHVNALVFEPERSLRVQRFDASGQFGHPGVGRRVDSSSWMDLPELKDKCITCYESCIRPLLGCWCRLWDSTLPDWCTSGARSGANGCHATTWATQQRARTCAPACVTLRGLRDHPARLSQLLALSPALDKRAGLLLTEPQRGHPDLPVDASLGPFEIAVSKAQLGRFRHSASTSATQCSSWKHQTHPVWPGAAGSRQIKKQCSGLTLRSRNRRPEESLRDGPGFGCDSVLGWRPSIEAGAWPLLLAQCRSSWPACYREPWTPLRRVIAASQSTEIGRHGQLAQASPRHSTLLLDGANRASFKLTEPVQKRTAAAGGAAGGGTSPHRGLYVVNERASRTASLQGDEASPRNGGSASRHIRRLSKDGGALPPQAGRPRLR</sequence>